<feature type="transmembrane region" description="Helical" evidence="4">
    <location>
        <begin position="374"/>
        <end position="392"/>
    </location>
</feature>
<evidence type="ECO:0000256" key="2">
    <source>
        <dbReference type="ARBA" id="ARBA00023211"/>
    </source>
</evidence>
<feature type="transmembrane region" description="Helical" evidence="4">
    <location>
        <begin position="450"/>
        <end position="473"/>
    </location>
</feature>
<gene>
    <name evidence="6" type="ORF">C4D60_Mb11t20420</name>
</gene>
<accession>A0A4S8J763</accession>
<evidence type="ECO:0000256" key="4">
    <source>
        <dbReference type="SAM" id="Phobius"/>
    </source>
</evidence>
<keyword evidence="4" id="KW-1133">Transmembrane helix</keyword>
<proteinExistence type="inferred from homology"/>
<sequence length="620" mass="69882">MRSPVARSWFLMMVLVVLGVSGCGRAKTEDAYVTLLYGDEFLLGVRVLGKSIRDTGSTKDMVVLVSDGVSEYAKKLLDVRDHKWRDHNSSSSHKDQNAMEMSPGGDMVQRIVVEQFVAMRYTRRGMIEAAGELDCSIAHIRLREPGKSEDKADGWIVQHISLLANPNHVRPKRFWGVYTKLKIFNMTDYRKVVYLDADTVVVKSIEDLFKCGKFCANLKHSERLNSGVMVVEPSESTFRDMMSQVNSLYSYTGGDQGFLNSYYSDFPNAHVFDPNLSSDAMNSRPVPEMQRLSTLYNADVGLYMLANKWMVKEEELRVIHYTLGPLKPWDWWTAWLLKPVDVWQNVRKQLGESLPGTGGGRDPHDQLLVKTLCAFPVCVLFLCYYGSFLQIINDFTNIFSRNSICDYARRIYQRFRSGGLPAYSGVGVAPSSFVNPSQQFSGGSHSKLPAYLGAMSVFVCFMAAAVSLGLSFVLVPRQVMPWTGLLLMYEWSFMTFFLIFRCYLNFIHQWGNWTANQTNYNRLDSSEYDSGKGSQRSASGCDVVAWFYWLGMAVLAIVAPSLPCLLGITALFTRLGLMIGGGFVLAAFVTFASEHLAVRAFLKGYEDRQQPRSRSTCFLC</sequence>
<dbReference type="CDD" id="cd02537">
    <property type="entry name" value="GT8_Glycogenin"/>
    <property type="match status" value="1"/>
</dbReference>
<dbReference type="Gene3D" id="3.90.550.10">
    <property type="entry name" value="Spore Coat Polysaccharide Biosynthesis Protein SpsA, Chain A"/>
    <property type="match status" value="2"/>
</dbReference>
<evidence type="ECO:0000256" key="1">
    <source>
        <dbReference type="ARBA" id="ARBA00022676"/>
    </source>
</evidence>
<name>A0A4S8J763_MUSBA</name>
<feature type="transmembrane region" description="Helical" evidence="4">
    <location>
        <begin position="546"/>
        <end position="572"/>
    </location>
</feature>
<feature type="transmembrane region" description="Helical" evidence="4">
    <location>
        <begin position="479"/>
        <end position="500"/>
    </location>
</feature>
<evidence type="ECO:0000256" key="5">
    <source>
        <dbReference type="SAM" id="SignalP"/>
    </source>
</evidence>
<feature type="chain" id="PRO_5020752757" description="Hexosyltransferase" evidence="5">
    <location>
        <begin position="27"/>
        <end position="620"/>
    </location>
</feature>
<keyword evidence="1" id="KW-0808">Transferase</keyword>
<dbReference type="STRING" id="52838.A0A4S8J763"/>
<dbReference type="AlphaFoldDB" id="A0A4S8J763"/>
<comment type="similarity">
    <text evidence="3">Belongs to the glycosyltransferase 8 family.</text>
</comment>
<dbReference type="PROSITE" id="PS51257">
    <property type="entry name" value="PROKAR_LIPOPROTEIN"/>
    <property type="match status" value="1"/>
</dbReference>
<keyword evidence="4" id="KW-0472">Membrane</keyword>
<keyword evidence="4" id="KW-0812">Transmembrane</keyword>
<reference evidence="6 7" key="1">
    <citation type="journal article" date="2019" name="Nat. Plants">
        <title>Genome sequencing of Musa balbisiana reveals subgenome evolution and function divergence in polyploid bananas.</title>
        <authorList>
            <person name="Yao X."/>
        </authorList>
    </citation>
    <scope>NUCLEOTIDE SEQUENCE [LARGE SCALE GENOMIC DNA]</scope>
    <source>
        <strain evidence="7">cv. DH-PKW</strain>
        <tissue evidence="6">Leaves</tissue>
    </source>
</reference>
<keyword evidence="2" id="KW-0464">Manganese</keyword>
<feature type="signal peptide" evidence="5">
    <location>
        <begin position="1"/>
        <end position="26"/>
    </location>
</feature>
<keyword evidence="7" id="KW-1185">Reference proteome</keyword>
<organism evidence="6 7">
    <name type="scientific">Musa balbisiana</name>
    <name type="common">Banana</name>
    <dbReference type="NCBI Taxonomy" id="52838"/>
    <lineage>
        <taxon>Eukaryota</taxon>
        <taxon>Viridiplantae</taxon>
        <taxon>Streptophyta</taxon>
        <taxon>Embryophyta</taxon>
        <taxon>Tracheophyta</taxon>
        <taxon>Spermatophyta</taxon>
        <taxon>Magnoliopsida</taxon>
        <taxon>Liliopsida</taxon>
        <taxon>Zingiberales</taxon>
        <taxon>Musaceae</taxon>
        <taxon>Musa</taxon>
    </lineage>
</organism>
<comment type="caution">
    <text evidence="6">The sequence shown here is derived from an EMBL/GenBank/DDBJ whole genome shotgun (WGS) entry which is preliminary data.</text>
</comment>
<dbReference type="EC" id="2.4.1.-" evidence="3"/>
<dbReference type="InterPro" id="IPR050587">
    <property type="entry name" value="GNT1/Glycosyltrans_8"/>
</dbReference>
<dbReference type="InterPro" id="IPR029044">
    <property type="entry name" value="Nucleotide-diphossugar_trans"/>
</dbReference>
<evidence type="ECO:0000256" key="3">
    <source>
        <dbReference type="RuleBase" id="RU362027"/>
    </source>
</evidence>
<dbReference type="InterPro" id="IPR002495">
    <property type="entry name" value="Glyco_trans_8"/>
</dbReference>
<dbReference type="Pfam" id="PF01501">
    <property type="entry name" value="Glyco_transf_8"/>
    <property type="match status" value="1"/>
</dbReference>
<dbReference type="SUPFAM" id="SSF53448">
    <property type="entry name" value="Nucleotide-diphospho-sugar transferases"/>
    <property type="match status" value="1"/>
</dbReference>
<dbReference type="GO" id="GO:0016757">
    <property type="term" value="F:glycosyltransferase activity"/>
    <property type="evidence" value="ECO:0007669"/>
    <property type="project" value="UniProtKB-KW"/>
</dbReference>
<keyword evidence="5" id="KW-0732">Signal</keyword>
<keyword evidence="1" id="KW-0328">Glycosyltransferase</keyword>
<protein>
    <recommendedName>
        <fullName evidence="3">Hexosyltransferase</fullName>
        <ecNumber evidence="3">2.4.1.-</ecNumber>
    </recommendedName>
</protein>
<dbReference type="PANTHER" id="PTHR11183">
    <property type="entry name" value="GLYCOGENIN SUBFAMILY MEMBER"/>
    <property type="match status" value="1"/>
</dbReference>
<evidence type="ECO:0000313" key="7">
    <source>
        <dbReference type="Proteomes" id="UP000317650"/>
    </source>
</evidence>
<dbReference type="EMBL" id="PYDT01000007">
    <property type="protein sequence ID" value="THU56744.1"/>
    <property type="molecule type" value="Genomic_DNA"/>
</dbReference>
<feature type="transmembrane region" description="Helical" evidence="4">
    <location>
        <begin position="578"/>
        <end position="602"/>
    </location>
</feature>
<evidence type="ECO:0000313" key="6">
    <source>
        <dbReference type="EMBL" id="THU56744.1"/>
    </source>
</evidence>
<dbReference type="Proteomes" id="UP000317650">
    <property type="component" value="Chromosome 11"/>
</dbReference>